<dbReference type="InterPro" id="IPR004635">
    <property type="entry name" value="Pept_S49_SppA"/>
</dbReference>
<dbReference type="NCBIfam" id="TIGR00706">
    <property type="entry name" value="SppA_dom"/>
    <property type="match status" value="1"/>
</dbReference>
<dbReference type="Gene3D" id="3.90.226.10">
    <property type="entry name" value="2-enoyl-CoA Hydratase, Chain A, domain 1"/>
    <property type="match status" value="2"/>
</dbReference>
<evidence type="ECO:0000256" key="7">
    <source>
        <dbReference type="PIRSR" id="PIRSR001217-1"/>
    </source>
</evidence>
<feature type="active site" description="Proton donor/acceptor" evidence="7">
    <location>
        <position position="214"/>
    </location>
</feature>
<dbReference type="CDD" id="cd07018">
    <property type="entry name" value="S49_SppA_67K_type"/>
    <property type="match status" value="1"/>
</dbReference>
<dbReference type="GO" id="GO:0008236">
    <property type="term" value="F:serine-type peptidase activity"/>
    <property type="evidence" value="ECO:0007669"/>
    <property type="project" value="UniProtKB-KW"/>
</dbReference>
<dbReference type="EMBL" id="AMSD01000001">
    <property type="protein sequence ID" value="EPE37760.1"/>
    <property type="molecule type" value="Genomic_DNA"/>
</dbReference>
<comment type="similarity">
    <text evidence="2">Belongs to the peptidase S49 family.</text>
</comment>
<keyword evidence="3" id="KW-0645">Protease</keyword>
<organism evidence="10 11">
    <name type="scientific">Candidatus Photodesmus katoptron Akat1</name>
    <dbReference type="NCBI Taxonomy" id="1236703"/>
    <lineage>
        <taxon>Bacteria</taxon>
        <taxon>Pseudomonadati</taxon>
        <taxon>Pseudomonadota</taxon>
        <taxon>Gammaproteobacteria</taxon>
        <taxon>Vibrionales</taxon>
        <taxon>Vibrionaceae</taxon>
        <taxon>Candidatus Photodesmus</taxon>
    </lineage>
</organism>
<evidence type="ECO:0000256" key="2">
    <source>
        <dbReference type="ARBA" id="ARBA00008683"/>
    </source>
</evidence>
<dbReference type="Pfam" id="PF01343">
    <property type="entry name" value="Peptidase_S49"/>
    <property type="match status" value="2"/>
</dbReference>
<keyword evidence="8" id="KW-1133">Transmembrane helix</keyword>
<evidence type="ECO:0000256" key="1">
    <source>
        <dbReference type="ARBA" id="ARBA00004370"/>
    </source>
</evidence>
<feature type="domain" description="Peptidase S49" evidence="9">
    <location>
        <begin position="146"/>
        <end position="272"/>
    </location>
</feature>
<evidence type="ECO:0000256" key="5">
    <source>
        <dbReference type="ARBA" id="ARBA00022825"/>
    </source>
</evidence>
<dbReference type="InterPro" id="IPR029045">
    <property type="entry name" value="ClpP/crotonase-like_dom_sf"/>
</dbReference>
<dbReference type="PIRSF" id="PIRSF001217">
    <property type="entry name" value="Protease_4_SppA"/>
    <property type="match status" value="1"/>
</dbReference>
<proteinExistence type="inferred from homology"/>
<evidence type="ECO:0000256" key="8">
    <source>
        <dbReference type="SAM" id="Phobius"/>
    </source>
</evidence>
<comment type="subcellular location">
    <subcellularLocation>
        <location evidence="1">Membrane</location>
    </subcellularLocation>
</comment>
<evidence type="ECO:0000256" key="3">
    <source>
        <dbReference type="ARBA" id="ARBA00022670"/>
    </source>
</evidence>
<evidence type="ECO:0000313" key="10">
    <source>
        <dbReference type="EMBL" id="EPE37760.1"/>
    </source>
</evidence>
<reference evidence="10 11" key="1">
    <citation type="journal article" date="2014" name="Environ. Microbiol.">
        <title>Genomic signatures of obligate host dependence in the luminous bacterial symbiont of a vertebrate.</title>
        <authorList>
            <person name="Hendry T.A."/>
            <person name="de Wet J.R."/>
            <person name="Dunlap P.V."/>
        </authorList>
    </citation>
    <scope>NUCLEOTIDE SEQUENCE [LARGE SCALE GENOMIC DNA]</scope>
    <source>
        <strain evidence="10 11">Akat1</strain>
    </source>
</reference>
<dbReference type="GO" id="GO:0016020">
    <property type="term" value="C:membrane"/>
    <property type="evidence" value="ECO:0007669"/>
    <property type="project" value="UniProtKB-SubCell"/>
</dbReference>
<dbReference type="InterPro" id="IPR047217">
    <property type="entry name" value="S49_SppA_67K_type_N"/>
</dbReference>
<keyword evidence="11" id="KW-1185">Reference proteome</keyword>
<sequence length="627" mass="69945">MLLLICSYWRGIHEVFLRYSGLVFKTFWKLITLTRIAIMNVLFLGLFIGIIYLVYTNSGISKSKTKSALILDLSGPIIEQSRYDKAVNSFSSVIGNERENILFELVDSIRHAKDDNQISGIVLALDAMREPALNKLRYIAKALKEFKTSGKPIYAIGNSYNQGAYYLASYADKIHLSPGGYVLIKGYGTQSIYFKTLMEKLDISTHVFRVGTYKSAVEPIIRDDMSEEARKSASRWLNQLWDAFIDDIAKNRQIETAMFKPTEEELLSALQSTNGDIEPLLIKFGLIDKVSTNEELNNEFSKIFGERNNKYNSISYYEYLKNIPSRIGKQSDPGIAVIVADGVISSDEQASSGIIKSQDTISLIKKARFDDTIKAVVLRLNSPGGSAFASEMIEEEIEALRKNTGKPFIVSMSSVAASGGYLISSGADKILADQTTLTGSIGVYSVLTTIEKLLAKAGIHADGVETHPFANLSSMTSISKSLSDVIQIHTEHVYNQFLNLVSKHRNMTIPEVDAIAQGRVWTGKDAMKFGLIDQIGDFDDAINLAAELAQIENYRISWLRKDVSTKKIVRDILRNIGMQLGWDMEIMLPKAIYPLKNTQLVDNAKNLLKNMNDPKGQYAFCLECQVL</sequence>
<gene>
    <name evidence="10" type="primary">sppA</name>
    <name evidence="10" type="ORF">O1U_0221</name>
</gene>
<evidence type="ECO:0000256" key="6">
    <source>
        <dbReference type="ARBA" id="ARBA00023136"/>
    </source>
</evidence>
<accession>S3DJ92</accession>
<evidence type="ECO:0000259" key="9">
    <source>
        <dbReference type="Pfam" id="PF01343"/>
    </source>
</evidence>
<evidence type="ECO:0000256" key="4">
    <source>
        <dbReference type="ARBA" id="ARBA00022801"/>
    </source>
</evidence>
<evidence type="ECO:0000313" key="11">
    <source>
        <dbReference type="Proteomes" id="UP000053688"/>
    </source>
</evidence>
<dbReference type="Gene3D" id="6.20.330.10">
    <property type="match status" value="1"/>
</dbReference>
<feature type="domain" description="Peptidase S49" evidence="9">
    <location>
        <begin position="402"/>
        <end position="551"/>
    </location>
</feature>
<dbReference type="GO" id="GO:0006465">
    <property type="term" value="P:signal peptide processing"/>
    <property type="evidence" value="ECO:0007669"/>
    <property type="project" value="InterPro"/>
</dbReference>
<keyword evidence="4" id="KW-0378">Hydrolase</keyword>
<keyword evidence="8" id="KW-0812">Transmembrane</keyword>
<dbReference type="SUPFAM" id="SSF52096">
    <property type="entry name" value="ClpP/crotonase"/>
    <property type="match status" value="2"/>
</dbReference>
<dbReference type="Proteomes" id="UP000053688">
    <property type="component" value="Unassembled WGS sequence"/>
</dbReference>
<comment type="caution">
    <text evidence="10">The sequence shown here is derived from an EMBL/GenBank/DDBJ whole genome shotgun (WGS) entry which is preliminary data.</text>
</comment>
<dbReference type="NCBIfam" id="TIGR00705">
    <property type="entry name" value="SppA_67K"/>
    <property type="match status" value="1"/>
</dbReference>
<dbReference type="PANTHER" id="PTHR33209:SF1">
    <property type="entry name" value="PEPTIDASE S49 DOMAIN-CONTAINING PROTEIN"/>
    <property type="match status" value="1"/>
</dbReference>
<protein>
    <submittedName>
        <fullName evidence="10">Signal peptide peptidase SppA, 67K type</fullName>
    </submittedName>
</protein>
<keyword evidence="6 8" id="KW-0472">Membrane</keyword>
<dbReference type="PANTHER" id="PTHR33209">
    <property type="entry name" value="PROTEASE 4"/>
    <property type="match status" value="1"/>
</dbReference>
<name>S3DJ92_9GAMM</name>
<dbReference type="AlphaFoldDB" id="S3DJ92"/>
<dbReference type="CDD" id="cd07023">
    <property type="entry name" value="S49_Sppa_N_C"/>
    <property type="match status" value="1"/>
</dbReference>
<dbReference type="InterPro" id="IPR047272">
    <property type="entry name" value="S49_SppA_C"/>
</dbReference>
<feature type="transmembrane region" description="Helical" evidence="8">
    <location>
        <begin position="36"/>
        <end position="55"/>
    </location>
</feature>
<feature type="active site" description="Nucleophile" evidence="7">
    <location>
        <position position="418"/>
    </location>
</feature>
<keyword evidence="5" id="KW-0720">Serine protease</keyword>
<dbReference type="eggNOG" id="COG0616">
    <property type="taxonomic scope" value="Bacteria"/>
</dbReference>
<dbReference type="InterPro" id="IPR002142">
    <property type="entry name" value="Peptidase_S49"/>
</dbReference>
<dbReference type="InterPro" id="IPR004634">
    <property type="entry name" value="Pept_S49_pIV"/>
</dbReference>
<dbReference type="RefSeq" id="WP_016503558.1">
    <property type="nucleotide sequence ID" value="NZ_AMSD01000001.1"/>
</dbReference>
<dbReference type="PATRIC" id="fig|1236703.3.peg.211"/>